<keyword evidence="6" id="KW-1185">Reference proteome</keyword>
<evidence type="ECO:0000313" key="5">
    <source>
        <dbReference type="EMBL" id="TDG00894.1"/>
    </source>
</evidence>
<evidence type="ECO:0000256" key="3">
    <source>
        <dbReference type="SAM" id="MobiDB-lite"/>
    </source>
</evidence>
<keyword evidence="2" id="KW-0677">Repeat</keyword>
<dbReference type="InterPro" id="IPR050836">
    <property type="entry name" value="SDS22/Internalin_LRR"/>
</dbReference>
<dbReference type="Proteomes" id="UP000295636">
    <property type="component" value="Unassembled WGS sequence"/>
</dbReference>
<evidence type="ECO:0000259" key="4">
    <source>
        <dbReference type="Pfam" id="PF06458"/>
    </source>
</evidence>
<dbReference type="Pfam" id="PF13620">
    <property type="entry name" value="CarboxypepD_reg"/>
    <property type="match status" value="1"/>
</dbReference>
<feature type="domain" description="MucBP" evidence="4">
    <location>
        <begin position="657"/>
        <end position="717"/>
    </location>
</feature>
<reference evidence="5 6" key="1">
    <citation type="submission" date="2019-03" db="EMBL/GenBank/DDBJ databases">
        <title>This is whole genome sequence of Paenibacillus sp MS74 strain.</title>
        <authorList>
            <person name="Trinh H.N."/>
        </authorList>
    </citation>
    <scope>NUCLEOTIDE SEQUENCE [LARGE SCALE GENOMIC DNA]</scope>
    <source>
        <strain evidence="5 6">MS74</strain>
    </source>
</reference>
<dbReference type="SUPFAM" id="SSF52058">
    <property type="entry name" value="L domain-like"/>
    <property type="match status" value="1"/>
</dbReference>
<sequence>MKKLFKIKLKGVISAVVAACLAFGGIPFGIVSADTAVVEDALLENKSVAESVYGVPDAPTVTTAVYALMPSSPQEALDQFKDGKDVFIESIFKDKKLASYFSQWLTQSGLPKDINSTLNKVELQSVNKALYTFDASNKGITSLVGMQVFNSSSTGVPYSMNFSGNLLTSTEGLEGLEFAVSLNLSGNNLTNVDGLRNLKSVQSLYLDSNELISVLGLSSLQYVRDRLSIQDNKLNNLDGLNNIDPSNTSEFGPDIYDRTFDFRNNKLTDISGISQLSKVGSLYLQSNVLIDLNALGNLSTVTNMLNVDSNRLTDLVGLKASLNIKHFNASSNYITQVSTKVPFTPTMSSTLAPQNGFQFKQDIVSKTVNVEYRELGTDRLLDSAIFTDVPVGVDSTYKPKEIAGYEVTDPSEQKVSFNSNYKQPDIYKVFFSETGSVSNARKDMIPNYTFEPADTSILTFDDNLKILSAVGNGTTEVAVYQNGIFLGSYPATVHAADITNTQTITFYYNKVAVQKHTLSVSKIGDGETSPTDGTTADFNELEPVTLTATPAATSYFVKWTVNGVDYSTPTVPLVMNDDKVAVAHFAKSTGSITLKHVDSNGIDLLPPETQQYDVGNYDFNAKSIDGYVLSSPASVSVNLSKDESKTVTFQYEKVAGTITIRYVNEDVKDLIPSEVKKYDLGSHTFKAKDIKGYALTSPAEVTVSLGKDESKTVTFQYAKIKGQLTVEFIDQDTMKSIKDKVTLNNLPLGEQQTYTADQKLGVFELVGDAVQKVILTAEEKIKVIVFYYKKVEEQKPIPTPTPTPEPKPTPTPDPTDQTPEPEKPVTTPEPTVPTPKPVPVPLPEEHKEIPVPKPVPVPVVTPEPTTPTPAPAVVEQAWRSEPVMPVVKQPTQKVVIGTIYGVVKDSDGKPLAGVQVELHSNPRITYTDENGAYSFDNVELGKHTVLLKTSPLTGEDIAINVLVYNDHTDTASAEKVSAVNDGNEVAQGVVLDEEKNKQRIDFIIEPIEKPQFIPEDKPEPQQPQSPQPKEPEKVEPKKDSPIKKFLPFLLLVLIPPFFRRNVLIYDEKGFRIKKMRVRPKSESALIDLTGLDAEVFKIVFRKPSQFRDKEIIIKYGDKTASIQLPDDAKNITFSPEE</sequence>
<dbReference type="AlphaFoldDB" id="A0A4R5KXV8"/>
<dbReference type="Pfam" id="PF06458">
    <property type="entry name" value="MucBP"/>
    <property type="match status" value="2"/>
</dbReference>
<dbReference type="InterPro" id="IPR013784">
    <property type="entry name" value="Carb-bd-like_fold"/>
</dbReference>
<dbReference type="InterPro" id="IPR032675">
    <property type="entry name" value="LRR_dom_sf"/>
</dbReference>
<evidence type="ECO:0000313" key="6">
    <source>
        <dbReference type="Proteomes" id="UP000295636"/>
    </source>
</evidence>
<feature type="domain" description="MucBP" evidence="4">
    <location>
        <begin position="592"/>
        <end position="652"/>
    </location>
</feature>
<feature type="compositionally biased region" description="Pro residues" evidence="3">
    <location>
        <begin position="797"/>
        <end position="813"/>
    </location>
</feature>
<feature type="compositionally biased region" description="Basic and acidic residues" evidence="3">
    <location>
        <begin position="1029"/>
        <end position="1038"/>
    </location>
</feature>
<dbReference type="OrthoDB" id="2491930at2"/>
<protein>
    <recommendedName>
        <fullName evidence="4">MucBP domain-containing protein</fullName>
    </recommendedName>
</protein>
<evidence type="ECO:0000256" key="1">
    <source>
        <dbReference type="ARBA" id="ARBA00022614"/>
    </source>
</evidence>
<name>A0A4R5KXV8_9BACL</name>
<dbReference type="GO" id="GO:0030246">
    <property type="term" value="F:carbohydrate binding"/>
    <property type="evidence" value="ECO:0007669"/>
    <property type="project" value="InterPro"/>
</dbReference>
<dbReference type="Gene3D" id="2.60.40.1120">
    <property type="entry name" value="Carboxypeptidase-like, regulatory domain"/>
    <property type="match status" value="1"/>
</dbReference>
<dbReference type="InterPro" id="IPR001611">
    <property type="entry name" value="Leu-rich_rpt"/>
</dbReference>
<comment type="caution">
    <text evidence="5">The sequence shown here is derived from an EMBL/GenBank/DDBJ whole genome shotgun (WGS) entry which is preliminary data.</text>
</comment>
<feature type="region of interest" description="Disordered" evidence="3">
    <location>
        <begin position="1011"/>
        <end position="1038"/>
    </location>
</feature>
<dbReference type="SUPFAM" id="SSF49452">
    <property type="entry name" value="Starch-binding domain-like"/>
    <property type="match status" value="1"/>
</dbReference>
<proteinExistence type="predicted"/>
<dbReference type="EMBL" id="SMRT01000001">
    <property type="protein sequence ID" value="TDG00894.1"/>
    <property type="molecule type" value="Genomic_DNA"/>
</dbReference>
<dbReference type="InterPro" id="IPR009459">
    <property type="entry name" value="MucBP_dom"/>
</dbReference>
<dbReference type="Gene3D" id="3.10.20.320">
    <property type="entry name" value="Putative peptidoglycan bound protein (lpxtg motif)"/>
    <property type="match status" value="2"/>
</dbReference>
<dbReference type="PROSITE" id="PS51450">
    <property type="entry name" value="LRR"/>
    <property type="match status" value="1"/>
</dbReference>
<accession>A0A4R5KXV8</accession>
<dbReference type="PANTHER" id="PTHR46652:SF3">
    <property type="entry name" value="LEUCINE-RICH REPEAT-CONTAINING PROTEIN 9"/>
    <property type="match status" value="1"/>
</dbReference>
<dbReference type="RefSeq" id="WP_133225604.1">
    <property type="nucleotide sequence ID" value="NZ_SMRT01000001.1"/>
</dbReference>
<dbReference type="Gene3D" id="3.80.10.10">
    <property type="entry name" value="Ribonuclease Inhibitor"/>
    <property type="match status" value="2"/>
</dbReference>
<evidence type="ECO:0000256" key="2">
    <source>
        <dbReference type="ARBA" id="ARBA00022737"/>
    </source>
</evidence>
<feature type="compositionally biased region" description="Low complexity" evidence="3">
    <location>
        <begin position="814"/>
        <end position="829"/>
    </location>
</feature>
<keyword evidence="1" id="KW-0433">Leucine-rich repeat</keyword>
<feature type="compositionally biased region" description="Pro residues" evidence="3">
    <location>
        <begin position="830"/>
        <end position="842"/>
    </location>
</feature>
<organism evidence="5 6">
    <name type="scientific">Paenibacillus piri</name>
    <dbReference type="NCBI Taxonomy" id="2547395"/>
    <lineage>
        <taxon>Bacteria</taxon>
        <taxon>Bacillati</taxon>
        <taxon>Bacillota</taxon>
        <taxon>Bacilli</taxon>
        <taxon>Bacillales</taxon>
        <taxon>Paenibacillaceae</taxon>
        <taxon>Paenibacillus</taxon>
    </lineage>
</organism>
<gene>
    <name evidence="5" type="ORF">E1757_04590</name>
</gene>
<feature type="region of interest" description="Disordered" evidence="3">
    <location>
        <begin position="795"/>
        <end position="855"/>
    </location>
</feature>
<dbReference type="PANTHER" id="PTHR46652">
    <property type="entry name" value="LEUCINE-RICH REPEAT AND IQ DOMAIN-CONTAINING PROTEIN 1-RELATED"/>
    <property type="match status" value="1"/>
</dbReference>